<dbReference type="KEGG" id="pfy:PFICI_08169"/>
<sequence length="716" mass="79278">MSQIGRLQAALASATNEVTVAAANINFDFCLVKYDAPKEYQPIGALLSTQRKQDAESGSSHVTARRLAALLNGICPDTPNLLKAYGQRVSEISKTASSQESTDFANSMFAPYSGIDATSIWAAATSSEPAHGSALHVHLLASMLAKIWDPPEAISIWDELVKERRRVIADQLERGDSLPFSLATAAAQQDIPRAQLAAWDASARAWLQTANSIMAKQQTQLRLIVQNIQLPISGGTNLYSSVNEAWIKALTVMERLVSGTPQEIHDGAALLGLAAWHIYPDMQIFGAQTLDIPMQDALVKPGGVLTLGCATSASTPTSGITWSLSLANLKFYGRPVESQGWVQSNPDHISFHELMLATLGRVMTLWNISWEEVPLLAKVLMAMAAKLRQNPSIPLLLQGIEHLAEAASAYLREPTINSPFVNLGINRPEFLSGRTESRGNQPIQPVFYLNEREFLAHLKNNEARILFLRRLAGRILNQSSDPPECIIRCNGFRGTEWASVFPENPAKRGASCQGLPHARWNPSDPRASPTEVHYNNSKQARIHYVDQAPFVQRRQGAQTTPMTEWFGDTNSTAIYVKYDPTQPAILRPQIDLGDLLWALEKDLLLFYLPEDEVTLVLENLAFAYERVFKYISSPTIRLQTFLRPLSRAGWISFRKRLDLASPTLLQKQFSILSYFVSDHNVEPLDIPENICGISIGDSFYCVTLSMRITIVALQGY</sequence>
<feature type="domain" description="Ig-like" evidence="1">
    <location>
        <begin position="280"/>
        <end position="322"/>
    </location>
</feature>
<evidence type="ECO:0000259" key="1">
    <source>
        <dbReference type="PROSITE" id="PS50835"/>
    </source>
</evidence>
<dbReference type="eggNOG" id="ENOG502SJYI">
    <property type="taxonomic scope" value="Eukaryota"/>
</dbReference>
<dbReference type="PROSITE" id="PS50835">
    <property type="entry name" value="IG_LIKE"/>
    <property type="match status" value="1"/>
</dbReference>
<evidence type="ECO:0000313" key="3">
    <source>
        <dbReference type="Proteomes" id="UP000030651"/>
    </source>
</evidence>
<keyword evidence="3" id="KW-1185">Reference proteome</keyword>
<protein>
    <recommendedName>
        <fullName evidence="1">Ig-like domain-containing protein</fullName>
    </recommendedName>
</protein>
<reference evidence="3" key="1">
    <citation type="journal article" date="2015" name="BMC Genomics">
        <title>Genomic and transcriptomic analysis of the endophytic fungus Pestalotiopsis fici reveals its lifestyle and high potential for synthesis of natural products.</title>
        <authorList>
            <person name="Wang X."/>
            <person name="Zhang X."/>
            <person name="Liu L."/>
            <person name="Xiang M."/>
            <person name="Wang W."/>
            <person name="Sun X."/>
            <person name="Che Y."/>
            <person name="Guo L."/>
            <person name="Liu G."/>
            <person name="Guo L."/>
            <person name="Wang C."/>
            <person name="Yin W.B."/>
            <person name="Stadler M."/>
            <person name="Zhang X."/>
            <person name="Liu X."/>
        </authorList>
    </citation>
    <scope>NUCLEOTIDE SEQUENCE [LARGE SCALE GENOMIC DNA]</scope>
    <source>
        <strain evidence="3">W106-1 / CGMCC3.15140</strain>
    </source>
</reference>
<name>W3X3I8_PESFW</name>
<dbReference type="HOGENOM" id="CLU_009290_0_0_1"/>
<gene>
    <name evidence="2" type="ORF">PFICI_08169</name>
</gene>
<dbReference type="GeneID" id="19273182"/>
<accession>W3X3I8</accession>
<dbReference type="Proteomes" id="UP000030651">
    <property type="component" value="Unassembled WGS sequence"/>
</dbReference>
<dbReference type="RefSeq" id="XP_007834941.1">
    <property type="nucleotide sequence ID" value="XM_007836750.1"/>
</dbReference>
<dbReference type="InParanoid" id="W3X3I8"/>
<evidence type="ECO:0000313" key="2">
    <source>
        <dbReference type="EMBL" id="ETS80640.1"/>
    </source>
</evidence>
<organism evidence="2 3">
    <name type="scientific">Pestalotiopsis fici (strain W106-1 / CGMCC3.15140)</name>
    <dbReference type="NCBI Taxonomy" id="1229662"/>
    <lineage>
        <taxon>Eukaryota</taxon>
        <taxon>Fungi</taxon>
        <taxon>Dikarya</taxon>
        <taxon>Ascomycota</taxon>
        <taxon>Pezizomycotina</taxon>
        <taxon>Sordariomycetes</taxon>
        <taxon>Xylariomycetidae</taxon>
        <taxon>Amphisphaeriales</taxon>
        <taxon>Sporocadaceae</taxon>
        <taxon>Pestalotiopsis</taxon>
    </lineage>
</organism>
<dbReference type="AlphaFoldDB" id="W3X3I8"/>
<dbReference type="EMBL" id="KI912113">
    <property type="protein sequence ID" value="ETS80640.1"/>
    <property type="molecule type" value="Genomic_DNA"/>
</dbReference>
<proteinExistence type="predicted"/>
<dbReference type="OrthoDB" id="5354164at2759"/>
<dbReference type="InterPro" id="IPR007110">
    <property type="entry name" value="Ig-like_dom"/>
</dbReference>